<dbReference type="GO" id="GO:0003723">
    <property type="term" value="F:RNA binding"/>
    <property type="evidence" value="ECO:0007669"/>
    <property type="project" value="InterPro"/>
</dbReference>
<dbReference type="GO" id="GO:1990904">
    <property type="term" value="C:ribonucleoprotein complex"/>
    <property type="evidence" value="ECO:0007669"/>
    <property type="project" value="UniProtKB-KW"/>
</dbReference>
<dbReference type="GO" id="GO:0006412">
    <property type="term" value="P:translation"/>
    <property type="evidence" value="ECO:0007669"/>
    <property type="project" value="InterPro"/>
</dbReference>
<keyword evidence="4" id="KW-0687">Ribonucleoprotein</keyword>
<evidence type="ECO:0000256" key="5">
    <source>
        <dbReference type="ARBA" id="ARBA00035282"/>
    </source>
</evidence>
<evidence type="ECO:0000256" key="1">
    <source>
        <dbReference type="ARBA" id="ARBA00004072"/>
    </source>
</evidence>
<dbReference type="GO" id="GO:0003735">
    <property type="term" value="F:structural constituent of ribosome"/>
    <property type="evidence" value="ECO:0007669"/>
    <property type="project" value="InterPro"/>
</dbReference>
<dbReference type="CDD" id="cd06089">
    <property type="entry name" value="KOW_RPL26"/>
    <property type="match status" value="1"/>
</dbReference>
<evidence type="ECO:0000256" key="2">
    <source>
        <dbReference type="ARBA" id="ARBA00010618"/>
    </source>
</evidence>
<comment type="similarity">
    <text evidence="2">Belongs to the universal ribosomal protein uL24 family.</text>
</comment>
<dbReference type="InterPro" id="IPR014722">
    <property type="entry name" value="Rib_uL2_dom2"/>
</dbReference>
<evidence type="ECO:0000259" key="7">
    <source>
        <dbReference type="SMART" id="SM00739"/>
    </source>
</evidence>
<dbReference type="InterPro" id="IPR003256">
    <property type="entry name" value="Ribosomal_uL24"/>
</dbReference>
<dbReference type="SMART" id="SM00739">
    <property type="entry name" value="KOW"/>
    <property type="match status" value="1"/>
</dbReference>
<evidence type="ECO:0000256" key="6">
    <source>
        <dbReference type="ARBA" id="ARBA00035361"/>
    </source>
</evidence>
<comment type="function">
    <text evidence="1">One of two assembly initiator proteins, it binds directly to the 5'-end of the 23S rRNA, where it nucleates assembly of the 50S subunit.</text>
</comment>
<dbReference type="GO" id="GO:0005840">
    <property type="term" value="C:ribosome"/>
    <property type="evidence" value="ECO:0007669"/>
    <property type="project" value="UniProtKB-KW"/>
</dbReference>
<reference evidence="8" key="2">
    <citation type="submission" date="2019-04" db="EMBL/GenBank/DDBJ databases">
        <authorList>
            <person name="Pasella M."/>
        </authorList>
    </citation>
    <scope>NUCLEOTIDE SEQUENCE</scope>
    <source>
        <strain evidence="8">PD2949_7</strain>
    </source>
</reference>
<dbReference type="InterPro" id="IPR005824">
    <property type="entry name" value="KOW"/>
</dbReference>
<evidence type="ECO:0000313" key="8">
    <source>
        <dbReference type="EMBL" id="QCI08436.1"/>
    </source>
</evidence>
<dbReference type="InterPro" id="IPR041988">
    <property type="entry name" value="Ribosomal_uL24_KOW"/>
</dbReference>
<keyword evidence="8" id="KW-0934">Plastid</keyword>
<organism evidence="8">
    <name type="scientific">Ptilothamnion sphaericum</name>
    <dbReference type="NCBI Taxonomy" id="1498216"/>
    <lineage>
        <taxon>Eukaryota</taxon>
        <taxon>Rhodophyta</taxon>
        <taxon>Florideophyceae</taxon>
        <taxon>Rhodymeniophycidae</taxon>
        <taxon>Ceramiales</taxon>
        <taxon>Wrangeliaceae</taxon>
        <taxon>Ptilothamnion</taxon>
    </lineage>
</organism>
<keyword evidence="3 8" id="KW-0689">Ribosomal protein</keyword>
<sequence length="79" mass="9179">MKIKKTKINIKVGDKVKIISGKYKNQTSIVKKILYKKNSLIIENINLKTKHIKSKKNEESGQIKQIEKPINLSNIKKYI</sequence>
<name>A0A4D6WYE1_9FLOR</name>
<dbReference type="HAMAP" id="MF_01326_B">
    <property type="entry name" value="Ribosomal_uL24_B"/>
    <property type="match status" value="1"/>
</dbReference>
<dbReference type="EMBL" id="MK814733">
    <property type="protein sequence ID" value="QCI08436.1"/>
    <property type="molecule type" value="Genomic_DNA"/>
</dbReference>
<dbReference type="Pfam" id="PF00467">
    <property type="entry name" value="KOW"/>
    <property type="match status" value="1"/>
</dbReference>
<proteinExistence type="inferred from homology"/>
<dbReference type="SUPFAM" id="SSF50104">
    <property type="entry name" value="Translation proteins SH3-like domain"/>
    <property type="match status" value="1"/>
</dbReference>
<feature type="domain" description="KOW" evidence="7">
    <location>
        <begin position="9"/>
        <end position="36"/>
    </location>
</feature>
<evidence type="ECO:0000256" key="3">
    <source>
        <dbReference type="ARBA" id="ARBA00022980"/>
    </source>
</evidence>
<dbReference type="Gene3D" id="2.30.30.30">
    <property type="match status" value="1"/>
</dbReference>
<dbReference type="AlphaFoldDB" id="A0A4D6WYE1"/>
<dbReference type="InterPro" id="IPR008991">
    <property type="entry name" value="Translation_prot_SH3-like_sf"/>
</dbReference>
<dbReference type="Pfam" id="PF17136">
    <property type="entry name" value="ribosomal_L24"/>
    <property type="match status" value="1"/>
</dbReference>
<dbReference type="InterPro" id="IPR057264">
    <property type="entry name" value="Ribosomal_uL24_C"/>
</dbReference>
<evidence type="ECO:0000256" key="4">
    <source>
        <dbReference type="ARBA" id="ARBA00023274"/>
    </source>
</evidence>
<gene>
    <name evidence="8" type="primary">rpl24</name>
</gene>
<accession>A0A4D6WYE1</accession>
<protein>
    <recommendedName>
        <fullName evidence="5">Large ribosomal subunit protein uL24c</fullName>
    </recommendedName>
    <alternativeName>
        <fullName evidence="6">50S ribosomal protein L24, chloroplastic</fullName>
    </alternativeName>
</protein>
<geneLocation type="plastid" evidence="8"/>
<reference evidence="8" key="1">
    <citation type="journal article" date="2019" name="Mol. Phylogenet. Evol.">
        <title>Morphological evolution and classification of the red algal order Ceramiales inferred using plastid phylogenomics.</title>
        <authorList>
            <person name="Diaz-Tapia P."/>
            <person name="Pasella M.M."/>
            <person name="Verbruggen H."/>
            <person name="Maggs C.A."/>
        </authorList>
    </citation>
    <scope>NUCLEOTIDE SEQUENCE</scope>
    <source>
        <strain evidence="8">PD2949_7</strain>
    </source>
</reference>
<dbReference type="PANTHER" id="PTHR12903">
    <property type="entry name" value="MITOCHONDRIAL RIBOSOMAL PROTEIN L24"/>
    <property type="match status" value="1"/>
</dbReference>
<dbReference type="NCBIfam" id="TIGR01079">
    <property type="entry name" value="rplX_bact"/>
    <property type="match status" value="1"/>
</dbReference>